<keyword evidence="5" id="KW-0997">Cell inner membrane</keyword>
<dbReference type="InterPro" id="IPR027417">
    <property type="entry name" value="P-loop_NTPase"/>
</dbReference>
<sequence length="280" mass="29402">MSVPLFSLRAFDVVYRDGAGEHPALLSLDLDIAAGRHLAILGESGSGKSTLAMALAGLLPPGAERRGALAAPGFAAPPRLGRDIGLVFQDPSGSLDPLMRVGDQIAEARRVNRGGSRGEARAAAEAWLGRVAIPEPGLAARRYPHQFSGGQKQRIALAAALAGDPSVLIADEPTSALDTVTQHGIVALLRDVAEAGGLTLIFVTHDIALASGIADDIAILHRGRLVESGPASEVFEAPFHPYTRALLATRLTLGMRRRRRFAEIDPRDFSVRVPGEAANG</sequence>
<evidence type="ECO:0000256" key="6">
    <source>
        <dbReference type="ARBA" id="ARBA00022741"/>
    </source>
</evidence>
<evidence type="ECO:0000256" key="9">
    <source>
        <dbReference type="ARBA" id="ARBA00023136"/>
    </source>
</evidence>
<dbReference type="Gene3D" id="3.40.50.300">
    <property type="entry name" value="P-loop containing nucleotide triphosphate hydrolases"/>
    <property type="match status" value="1"/>
</dbReference>
<comment type="caution">
    <text evidence="11">The sequence shown here is derived from an EMBL/GenBank/DDBJ whole genome shotgun (WGS) entry which is preliminary data.</text>
</comment>
<keyword evidence="12" id="KW-1185">Reference proteome</keyword>
<dbReference type="Pfam" id="PF00005">
    <property type="entry name" value="ABC_tran"/>
    <property type="match status" value="1"/>
</dbReference>
<dbReference type="InterPro" id="IPR017871">
    <property type="entry name" value="ABC_transporter-like_CS"/>
</dbReference>
<name>A0ABU0F9H6_9HYPH</name>
<dbReference type="RefSeq" id="WP_307423311.1">
    <property type="nucleotide sequence ID" value="NZ_JAUSVK010000001.1"/>
</dbReference>
<reference evidence="11 12" key="1">
    <citation type="submission" date="2023-07" db="EMBL/GenBank/DDBJ databases">
        <title>Genomic Encyclopedia of Type Strains, Phase IV (KMG-IV): sequencing the most valuable type-strain genomes for metagenomic binning, comparative biology and taxonomic classification.</title>
        <authorList>
            <person name="Goeker M."/>
        </authorList>
    </citation>
    <scope>NUCLEOTIDE SEQUENCE [LARGE SCALE GENOMIC DNA]</scope>
    <source>
        <strain evidence="11 12">DSM 5896</strain>
    </source>
</reference>
<keyword evidence="7 11" id="KW-0067">ATP-binding</keyword>
<dbReference type="CDD" id="cd03257">
    <property type="entry name" value="ABC_NikE_OppD_transporters"/>
    <property type="match status" value="1"/>
</dbReference>
<organism evidence="11 12">
    <name type="scientific">Labrys monachus</name>
    <dbReference type="NCBI Taxonomy" id="217067"/>
    <lineage>
        <taxon>Bacteria</taxon>
        <taxon>Pseudomonadati</taxon>
        <taxon>Pseudomonadota</taxon>
        <taxon>Alphaproteobacteria</taxon>
        <taxon>Hyphomicrobiales</taxon>
        <taxon>Xanthobacteraceae</taxon>
        <taxon>Labrys</taxon>
    </lineage>
</organism>
<keyword evidence="3" id="KW-0813">Transport</keyword>
<evidence type="ECO:0000256" key="8">
    <source>
        <dbReference type="ARBA" id="ARBA00022967"/>
    </source>
</evidence>
<gene>
    <name evidence="11" type="ORF">J3R73_001064</name>
</gene>
<dbReference type="GO" id="GO:0005524">
    <property type="term" value="F:ATP binding"/>
    <property type="evidence" value="ECO:0007669"/>
    <property type="project" value="UniProtKB-KW"/>
</dbReference>
<evidence type="ECO:0000313" key="12">
    <source>
        <dbReference type="Proteomes" id="UP001237448"/>
    </source>
</evidence>
<dbReference type="InterPro" id="IPR050388">
    <property type="entry name" value="ABC_Ni/Peptide_Import"/>
</dbReference>
<keyword evidence="6" id="KW-0547">Nucleotide-binding</keyword>
<keyword evidence="4" id="KW-1003">Cell membrane</keyword>
<feature type="domain" description="ABC transporter" evidence="10">
    <location>
        <begin position="8"/>
        <end position="247"/>
    </location>
</feature>
<comment type="subcellular location">
    <subcellularLocation>
        <location evidence="1">Cell inner membrane</location>
        <topology evidence="1">Peripheral membrane protein</topology>
    </subcellularLocation>
</comment>
<dbReference type="EMBL" id="JAUSVK010000001">
    <property type="protein sequence ID" value="MDQ0391272.1"/>
    <property type="molecule type" value="Genomic_DNA"/>
</dbReference>
<evidence type="ECO:0000256" key="2">
    <source>
        <dbReference type="ARBA" id="ARBA00005417"/>
    </source>
</evidence>
<dbReference type="PANTHER" id="PTHR43297:SF14">
    <property type="entry name" value="ATPASE AAA-TYPE CORE DOMAIN-CONTAINING PROTEIN"/>
    <property type="match status" value="1"/>
</dbReference>
<dbReference type="PROSITE" id="PS00211">
    <property type="entry name" value="ABC_TRANSPORTER_1"/>
    <property type="match status" value="1"/>
</dbReference>
<dbReference type="SMART" id="SM00382">
    <property type="entry name" value="AAA"/>
    <property type="match status" value="1"/>
</dbReference>
<proteinExistence type="inferred from homology"/>
<dbReference type="Proteomes" id="UP001237448">
    <property type="component" value="Unassembled WGS sequence"/>
</dbReference>
<keyword evidence="9" id="KW-0472">Membrane</keyword>
<dbReference type="Pfam" id="PF08352">
    <property type="entry name" value="oligo_HPY"/>
    <property type="match status" value="1"/>
</dbReference>
<evidence type="ECO:0000259" key="10">
    <source>
        <dbReference type="PROSITE" id="PS50893"/>
    </source>
</evidence>
<evidence type="ECO:0000256" key="1">
    <source>
        <dbReference type="ARBA" id="ARBA00004417"/>
    </source>
</evidence>
<dbReference type="InterPro" id="IPR003593">
    <property type="entry name" value="AAA+_ATPase"/>
</dbReference>
<protein>
    <submittedName>
        <fullName evidence="11">Peptide/nickel transport system ATP-binding protein</fullName>
    </submittedName>
</protein>
<comment type="similarity">
    <text evidence="2">Belongs to the ABC transporter superfamily.</text>
</comment>
<evidence type="ECO:0000256" key="5">
    <source>
        <dbReference type="ARBA" id="ARBA00022519"/>
    </source>
</evidence>
<evidence type="ECO:0000256" key="7">
    <source>
        <dbReference type="ARBA" id="ARBA00022840"/>
    </source>
</evidence>
<dbReference type="InterPro" id="IPR013563">
    <property type="entry name" value="Oligopep_ABC_C"/>
</dbReference>
<dbReference type="PANTHER" id="PTHR43297">
    <property type="entry name" value="OLIGOPEPTIDE TRANSPORT ATP-BINDING PROTEIN APPD"/>
    <property type="match status" value="1"/>
</dbReference>
<accession>A0ABU0F9H6</accession>
<dbReference type="PROSITE" id="PS50893">
    <property type="entry name" value="ABC_TRANSPORTER_2"/>
    <property type="match status" value="1"/>
</dbReference>
<evidence type="ECO:0000256" key="3">
    <source>
        <dbReference type="ARBA" id="ARBA00022448"/>
    </source>
</evidence>
<keyword evidence="8" id="KW-1278">Translocase</keyword>
<dbReference type="SUPFAM" id="SSF52540">
    <property type="entry name" value="P-loop containing nucleoside triphosphate hydrolases"/>
    <property type="match status" value="1"/>
</dbReference>
<evidence type="ECO:0000256" key="4">
    <source>
        <dbReference type="ARBA" id="ARBA00022475"/>
    </source>
</evidence>
<evidence type="ECO:0000313" key="11">
    <source>
        <dbReference type="EMBL" id="MDQ0391272.1"/>
    </source>
</evidence>
<dbReference type="InterPro" id="IPR003439">
    <property type="entry name" value="ABC_transporter-like_ATP-bd"/>
</dbReference>